<name>A0A2D0AE78_PSENT</name>
<dbReference type="PANTHER" id="PTHR33639:SF2">
    <property type="entry name" value="DUF393 DOMAIN-CONTAINING PROTEIN"/>
    <property type="match status" value="1"/>
</dbReference>
<proteinExistence type="predicted"/>
<reference evidence="1 2" key="1">
    <citation type="submission" date="2017-06" db="EMBL/GenBank/DDBJ databases">
        <title>Draft genome of Pseudomonas nitroreducens DF05.</title>
        <authorList>
            <person name="Iyer R."/>
        </authorList>
    </citation>
    <scope>NUCLEOTIDE SEQUENCE [LARGE SCALE GENOMIC DNA]</scope>
    <source>
        <strain evidence="1 2">DF05</strain>
    </source>
</reference>
<dbReference type="AlphaFoldDB" id="A0A2D0AE78"/>
<dbReference type="InterPro" id="IPR052927">
    <property type="entry name" value="DCC_oxidoreductase"/>
</dbReference>
<dbReference type="Pfam" id="PF04134">
    <property type="entry name" value="DCC1-like"/>
    <property type="match status" value="1"/>
</dbReference>
<dbReference type="STRING" id="46680.GCA_000807755_03731"/>
<evidence type="ECO:0000313" key="2">
    <source>
        <dbReference type="Proteomes" id="UP000198145"/>
    </source>
</evidence>
<accession>A0A2D0AE78</accession>
<dbReference type="eggNOG" id="COG3011">
    <property type="taxonomic scope" value="Bacteria"/>
</dbReference>
<protein>
    <submittedName>
        <fullName evidence="1">Thiol-disulfide oxidoreductase</fullName>
    </submittedName>
</protein>
<dbReference type="Proteomes" id="UP000198145">
    <property type="component" value="Unassembled WGS sequence"/>
</dbReference>
<dbReference type="InterPro" id="IPR007263">
    <property type="entry name" value="DCC1-like"/>
</dbReference>
<sequence>MALPPNMQPDDKVVLFDGTCRLCNGWSRFLLRHDRKRRVKLCSVQSAEGQSILDWFGLPTEYFDTMLYVEGREGFERSDAFLRVVAQLPAPWNWLRALWLIPRPLRDWCYDRIALNRYRLFGREDICLMPSPQYRGRFLGND</sequence>
<gene>
    <name evidence="1" type="ORF">CEG18_12575</name>
</gene>
<comment type="caution">
    <text evidence="1">The sequence shown here is derived from an EMBL/GenBank/DDBJ whole genome shotgun (WGS) entry which is preliminary data.</text>
</comment>
<dbReference type="EMBL" id="NJBA01000004">
    <property type="protein sequence ID" value="OWP50375.1"/>
    <property type="molecule type" value="Genomic_DNA"/>
</dbReference>
<evidence type="ECO:0000313" key="1">
    <source>
        <dbReference type="EMBL" id="OWP50375.1"/>
    </source>
</evidence>
<dbReference type="PANTHER" id="PTHR33639">
    <property type="entry name" value="THIOL-DISULFIDE OXIDOREDUCTASE DCC"/>
    <property type="match status" value="1"/>
</dbReference>
<dbReference type="GO" id="GO:0015035">
    <property type="term" value="F:protein-disulfide reductase activity"/>
    <property type="evidence" value="ECO:0007669"/>
    <property type="project" value="InterPro"/>
</dbReference>
<dbReference type="RefSeq" id="WP_088417786.1">
    <property type="nucleotide sequence ID" value="NZ_NJBA01000004.1"/>
</dbReference>
<organism evidence="1 2">
    <name type="scientific">Pseudomonas nitroreducens</name>
    <dbReference type="NCBI Taxonomy" id="46680"/>
    <lineage>
        <taxon>Bacteria</taxon>
        <taxon>Pseudomonadati</taxon>
        <taxon>Pseudomonadota</taxon>
        <taxon>Gammaproteobacteria</taxon>
        <taxon>Pseudomonadales</taxon>
        <taxon>Pseudomonadaceae</taxon>
        <taxon>Pseudomonas</taxon>
    </lineage>
</organism>